<protein>
    <recommendedName>
        <fullName evidence="3">F-box domain-containing protein</fullName>
    </recommendedName>
</protein>
<feature type="non-terminal residue" evidence="1">
    <location>
        <position position="1"/>
    </location>
</feature>
<evidence type="ECO:0000313" key="2">
    <source>
        <dbReference type="Proteomes" id="UP001221757"/>
    </source>
</evidence>
<dbReference type="AlphaFoldDB" id="A0AAD7DXR5"/>
<dbReference type="Proteomes" id="UP001221757">
    <property type="component" value="Unassembled WGS sequence"/>
</dbReference>
<gene>
    <name evidence="1" type="ORF">B0H17DRAFT_886254</name>
</gene>
<keyword evidence="2" id="KW-1185">Reference proteome</keyword>
<reference evidence="1" key="1">
    <citation type="submission" date="2023-03" db="EMBL/GenBank/DDBJ databases">
        <title>Massive genome expansion in bonnet fungi (Mycena s.s.) driven by repeated elements and novel gene families across ecological guilds.</title>
        <authorList>
            <consortium name="Lawrence Berkeley National Laboratory"/>
            <person name="Harder C.B."/>
            <person name="Miyauchi S."/>
            <person name="Viragh M."/>
            <person name="Kuo A."/>
            <person name="Thoen E."/>
            <person name="Andreopoulos B."/>
            <person name="Lu D."/>
            <person name="Skrede I."/>
            <person name="Drula E."/>
            <person name="Henrissat B."/>
            <person name="Morin E."/>
            <person name="Kohler A."/>
            <person name="Barry K."/>
            <person name="LaButti K."/>
            <person name="Morin E."/>
            <person name="Salamov A."/>
            <person name="Lipzen A."/>
            <person name="Mereny Z."/>
            <person name="Hegedus B."/>
            <person name="Baldrian P."/>
            <person name="Stursova M."/>
            <person name="Weitz H."/>
            <person name="Taylor A."/>
            <person name="Grigoriev I.V."/>
            <person name="Nagy L.G."/>
            <person name="Martin F."/>
            <person name="Kauserud H."/>
        </authorList>
    </citation>
    <scope>NUCLEOTIDE SEQUENCE</scope>
    <source>
        <strain evidence="1">CBHHK067</strain>
    </source>
</reference>
<accession>A0AAD7DXR5</accession>
<feature type="non-terminal residue" evidence="1">
    <location>
        <position position="65"/>
    </location>
</feature>
<proteinExistence type="predicted"/>
<evidence type="ECO:0000313" key="1">
    <source>
        <dbReference type="EMBL" id="KAJ7701469.1"/>
    </source>
</evidence>
<organism evidence="1 2">
    <name type="scientific">Mycena rosella</name>
    <name type="common">Pink bonnet</name>
    <name type="synonym">Agaricus rosellus</name>
    <dbReference type="NCBI Taxonomy" id="1033263"/>
    <lineage>
        <taxon>Eukaryota</taxon>
        <taxon>Fungi</taxon>
        <taxon>Dikarya</taxon>
        <taxon>Basidiomycota</taxon>
        <taxon>Agaricomycotina</taxon>
        <taxon>Agaricomycetes</taxon>
        <taxon>Agaricomycetidae</taxon>
        <taxon>Agaricales</taxon>
        <taxon>Marasmiineae</taxon>
        <taxon>Mycenaceae</taxon>
        <taxon>Mycena</taxon>
    </lineage>
</organism>
<name>A0AAD7DXR5_MYCRO</name>
<evidence type="ECO:0008006" key="3">
    <source>
        <dbReference type="Google" id="ProtNLM"/>
    </source>
</evidence>
<comment type="caution">
    <text evidence="1">The sequence shown here is derived from an EMBL/GenBank/DDBJ whole genome shotgun (WGS) entry which is preliminary data.</text>
</comment>
<dbReference type="EMBL" id="JARKIE010000017">
    <property type="protein sequence ID" value="KAJ7701469.1"/>
    <property type="molecule type" value="Genomic_DNA"/>
</dbReference>
<sequence>ELWLEILRRGPQYLLKDVSLTCRTFRTVSRPLLFTDFSFHPYSIGAGNTLLLPSPVEVERSLERL</sequence>